<evidence type="ECO:0000256" key="9">
    <source>
        <dbReference type="ARBA" id="ARBA00023295"/>
    </source>
</evidence>
<keyword evidence="8 11" id="KW-0119">Carbohydrate metabolism</keyword>
<dbReference type="PANTHER" id="PTHR46828">
    <property type="entry name" value="ENDO-1,4-BETA-XYLANASE A-RELATED"/>
    <property type="match status" value="1"/>
</dbReference>
<evidence type="ECO:0000256" key="1">
    <source>
        <dbReference type="ARBA" id="ARBA00000681"/>
    </source>
</evidence>
<dbReference type="Pfam" id="PF00457">
    <property type="entry name" value="Glyco_hydro_11"/>
    <property type="match status" value="1"/>
</dbReference>
<dbReference type="PANTHER" id="PTHR46828:SF4">
    <property type="entry name" value="ENDO-1,4-BETA-XYLANASE"/>
    <property type="match status" value="1"/>
</dbReference>
<evidence type="ECO:0000256" key="7">
    <source>
        <dbReference type="ARBA" id="ARBA00022801"/>
    </source>
</evidence>
<dbReference type="EC" id="3.2.1.8" evidence="4 11"/>
<organism evidence="16 17">
    <name type="scientific">Immersiella caudata</name>
    <dbReference type="NCBI Taxonomy" id="314043"/>
    <lineage>
        <taxon>Eukaryota</taxon>
        <taxon>Fungi</taxon>
        <taxon>Dikarya</taxon>
        <taxon>Ascomycota</taxon>
        <taxon>Pezizomycotina</taxon>
        <taxon>Sordariomycetes</taxon>
        <taxon>Sordariomycetidae</taxon>
        <taxon>Sordariales</taxon>
        <taxon>Lasiosphaeriaceae</taxon>
        <taxon>Immersiella</taxon>
    </lineage>
</organism>
<comment type="similarity">
    <text evidence="3 11 12">Belongs to the glycosyl hydrolase 11 (cellulase G) family.</text>
</comment>
<evidence type="ECO:0000256" key="11">
    <source>
        <dbReference type="PROSITE-ProRule" id="PRU01097"/>
    </source>
</evidence>
<dbReference type="PROSITE" id="PS51761">
    <property type="entry name" value="GH11_3"/>
    <property type="match status" value="1"/>
</dbReference>
<feature type="region of interest" description="Disordered" evidence="13">
    <location>
        <begin position="236"/>
        <end position="262"/>
    </location>
</feature>
<dbReference type="Gene3D" id="2.60.120.180">
    <property type="match status" value="1"/>
</dbReference>
<evidence type="ECO:0000313" key="17">
    <source>
        <dbReference type="Proteomes" id="UP001175000"/>
    </source>
</evidence>
<evidence type="ECO:0000313" key="16">
    <source>
        <dbReference type="EMBL" id="KAK0614437.1"/>
    </source>
</evidence>
<dbReference type="AlphaFoldDB" id="A0AA40BUT7"/>
<feature type="active site" description="Nucleophile" evidence="11">
    <location>
        <position position="121"/>
    </location>
</feature>
<gene>
    <name evidence="16" type="ORF">B0T14DRAFT_539912</name>
</gene>
<evidence type="ECO:0000256" key="8">
    <source>
        <dbReference type="ARBA" id="ARBA00023277"/>
    </source>
</evidence>
<name>A0AA40BUT7_9PEZI</name>
<dbReference type="GO" id="GO:0045493">
    <property type="term" value="P:xylan catabolic process"/>
    <property type="evidence" value="ECO:0007669"/>
    <property type="project" value="UniProtKB-UniRule"/>
</dbReference>
<dbReference type="PRINTS" id="PR00911">
    <property type="entry name" value="GLHYDRLASE11"/>
</dbReference>
<evidence type="ECO:0000256" key="12">
    <source>
        <dbReference type="RuleBase" id="RU362015"/>
    </source>
</evidence>
<evidence type="ECO:0000256" key="13">
    <source>
        <dbReference type="SAM" id="MobiDB-lite"/>
    </source>
</evidence>
<dbReference type="GO" id="GO:0031176">
    <property type="term" value="F:endo-1,4-beta-xylanase activity"/>
    <property type="evidence" value="ECO:0007669"/>
    <property type="project" value="UniProtKB-UniRule"/>
</dbReference>
<feature type="signal peptide" evidence="14">
    <location>
        <begin position="1"/>
        <end position="19"/>
    </location>
</feature>
<keyword evidence="7 11" id="KW-0378">Hydrolase</keyword>
<evidence type="ECO:0000256" key="10">
    <source>
        <dbReference type="ARBA" id="ARBA00023326"/>
    </source>
</evidence>
<dbReference type="InterPro" id="IPR001137">
    <property type="entry name" value="Glyco_hydro_11"/>
</dbReference>
<comment type="caution">
    <text evidence="16">The sequence shown here is derived from an EMBL/GenBank/DDBJ whole genome shotgun (WGS) entry which is preliminary data.</text>
</comment>
<feature type="active site" description="Proton donor" evidence="11">
    <location>
        <position position="214"/>
    </location>
</feature>
<feature type="domain" description="GH11" evidence="15">
    <location>
        <begin position="37"/>
        <end position="227"/>
    </location>
</feature>
<feature type="compositionally biased region" description="Acidic residues" evidence="13">
    <location>
        <begin position="247"/>
        <end position="262"/>
    </location>
</feature>
<sequence length="262" mass="28210">MVPFTCLSLLAVAMPGIFAIPTAQPDPNLPDFEIGPQTGNLARRQGGMDYNQNWKAGQGNINYSPSSNGYSVTFSNAGDFVVGKGWRTGKARNITFNGSTQQQAGTVLVSVYGWTKNPLIEYYVQEYTSNGAGSAQGQKVGSLVSDGSTYDIWKHQQVNQPSIAGTATFWQFISNRVSKRPGSGTVTMQNHFDAWKKAGLNLGSQHDYQVLATEGWGNAAGNSKYTLSEHLQGASASALSLHQDRDEVGDDDIDEDGDQDGD</sequence>
<accession>A0AA40BUT7</accession>
<evidence type="ECO:0000256" key="14">
    <source>
        <dbReference type="SAM" id="SignalP"/>
    </source>
</evidence>
<keyword evidence="17" id="KW-1185">Reference proteome</keyword>
<dbReference type="Proteomes" id="UP001175000">
    <property type="component" value="Unassembled WGS sequence"/>
</dbReference>
<evidence type="ECO:0000256" key="3">
    <source>
        <dbReference type="ARBA" id="ARBA00007792"/>
    </source>
</evidence>
<keyword evidence="10 11" id="KW-0624">Polysaccharide degradation</keyword>
<dbReference type="InterPro" id="IPR033123">
    <property type="entry name" value="GH11_dom"/>
</dbReference>
<dbReference type="EMBL" id="JAULSU010000006">
    <property type="protein sequence ID" value="KAK0614437.1"/>
    <property type="molecule type" value="Genomic_DNA"/>
</dbReference>
<feature type="chain" id="PRO_5041255618" description="Endo-1,4-beta-xylanase" evidence="14">
    <location>
        <begin position="20"/>
        <end position="262"/>
    </location>
</feature>
<reference evidence="16" key="1">
    <citation type="submission" date="2023-06" db="EMBL/GenBank/DDBJ databases">
        <title>Genome-scale phylogeny and comparative genomics of the fungal order Sordariales.</title>
        <authorList>
            <consortium name="Lawrence Berkeley National Laboratory"/>
            <person name="Hensen N."/>
            <person name="Bonometti L."/>
            <person name="Westerberg I."/>
            <person name="Brannstrom I.O."/>
            <person name="Guillou S."/>
            <person name="Cros-Aarteil S."/>
            <person name="Calhoun S."/>
            <person name="Haridas S."/>
            <person name="Kuo A."/>
            <person name="Mondo S."/>
            <person name="Pangilinan J."/>
            <person name="Riley R."/>
            <person name="Labutti K."/>
            <person name="Andreopoulos B."/>
            <person name="Lipzen A."/>
            <person name="Chen C."/>
            <person name="Yanf M."/>
            <person name="Daum C."/>
            <person name="Ng V."/>
            <person name="Clum A."/>
            <person name="Steindorff A."/>
            <person name="Ohm R."/>
            <person name="Martin F."/>
            <person name="Silar P."/>
            <person name="Natvig D."/>
            <person name="Lalanne C."/>
            <person name="Gautier V."/>
            <person name="Ament-Velasquez S.L."/>
            <person name="Kruys A."/>
            <person name="Hutchinson M.I."/>
            <person name="Powell A.J."/>
            <person name="Barry K."/>
            <person name="Miller A.N."/>
            <person name="Grigoriev I.V."/>
            <person name="Debuchy R."/>
            <person name="Gladieux P."/>
            <person name="Thoren M.H."/>
            <person name="Johannesson H."/>
        </authorList>
    </citation>
    <scope>NUCLEOTIDE SEQUENCE</scope>
    <source>
        <strain evidence="16">CBS 606.72</strain>
    </source>
</reference>
<comment type="pathway">
    <text evidence="2 11 12">Glycan degradation; xylan degradation.</text>
</comment>
<dbReference type="SUPFAM" id="SSF49899">
    <property type="entry name" value="Concanavalin A-like lectins/glucanases"/>
    <property type="match status" value="1"/>
</dbReference>
<evidence type="ECO:0000256" key="4">
    <source>
        <dbReference type="ARBA" id="ARBA00012590"/>
    </source>
</evidence>
<keyword evidence="6 14" id="KW-0732">Signal</keyword>
<evidence type="ECO:0000256" key="5">
    <source>
        <dbReference type="ARBA" id="ARBA00022651"/>
    </source>
</evidence>
<dbReference type="InterPro" id="IPR013320">
    <property type="entry name" value="ConA-like_dom_sf"/>
</dbReference>
<protein>
    <recommendedName>
        <fullName evidence="4 11">Endo-1,4-beta-xylanase</fullName>
        <ecNumber evidence="4 11">3.2.1.8</ecNumber>
    </recommendedName>
</protein>
<evidence type="ECO:0000259" key="15">
    <source>
        <dbReference type="PROSITE" id="PS51761"/>
    </source>
</evidence>
<evidence type="ECO:0000256" key="2">
    <source>
        <dbReference type="ARBA" id="ARBA00004851"/>
    </source>
</evidence>
<comment type="catalytic activity">
    <reaction evidence="1 11 12">
        <text>Endohydrolysis of (1-&gt;4)-beta-D-xylosidic linkages in xylans.</text>
        <dbReference type="EC" id="3.2.1.8"/>
    </reaction>
</comment>
<dbReference type="InterPro" id="IPR013319">
    <property type="entry name" value="GH11/12"/>
</dbReference>
<keyword evidence="9 11" id="KW-0326">Glycosidase</keyword>
<evidence type="ECO:0000256" key="6">
    <source>
        <dbReference type="ARBA" id="ARBA00022729"/>
    </source>
</evidence>
<proteinExistence type="inferred from homology"/>
<keyword evidence="5 11" id="KW-0858">Xylan degradation</keyword>